<evidence type="ECO:0000313" key="2">
    <source>
        <dbReference type="EMBL" id="PVU88553.1"/>
    </source>
</evidence>
<feature type="region of interest" description="Disordered" evidence="1">
    <location>
        <begin position="617"/>
        <end position="684"/>
    </location>
</feature>
<evidence type="ECO:0000313" key="3">
    <source>
        <dbReference type="Proteomes" id="UP000245383"/>
    </source>
</evidence>
<feature type="region of interest" description="Disordered" evidence="1">
    <location>
        <begin position="828"/>
        <end position="864"/>
    </location>
</feature>
<protein>
    <submittedName>
        <fullName evidence="2">Uncharacterized protein</fullName>
    </submittedName>
</protein>
<feature type="compositionally biased region" description="Basic and acidic residues" evidence="1">
    <location>
        <begin position="831"/>
        <end position="848"/>
    </location>
</feature>
<feature type="compositionally biased region" description="Polar residues" evidence="1">
    <location>
        <begin position="630"/>
        <end position="652"/>
    </location>
</feature>
<dbReference type="EMBL" id="MBFR01000373">
    <property type="protein sequence ID" value="PVU88553.1"/>
    <property type="molecule type" value="Genomic_DNA"/>
</dbReference>
<reference evidence="2 3" key="1">
    <citation type="journal article" date="2018" name="MBio">
        <title>Comparative Genomics Reveals the Core Gene Toolbox for the Fungus-Insect Symbiosis.</title>
        <authorList>
            <person name="Wang Y."/>
            <person name="Stata M."/>
            <person name="Wang W."/>
            <person name="Stajich J.E."/>
            <person name="White M.M."/>
            <person name="Moncalvo J.M."/>
        </authorList>
    </citation>
    <scope>NUCLEOTIDE SEQUENCE [LARGE SCALE GENOMIC DNA]</scope>
    <source>
        <strain evidence="2 3">SWE-8-4</strain>
    </source>
</reference>
<proteinExistence type="predicted"/>
<accession>A0A2T9Y888</accession>
<feature type="compositionally biased region" description="Basic and acidic residues" evidence="1">
    <location>
        <begin position="617"/>
        <end position="628"/>
    </location>
</feature>
<feature type="region of interest" description="Disordered" evidence="1">
    <location>
        <begin position="1"/>
        <end position="36"/>
    </location>
</feature>
<sequence length="1362" mass="151681">MAKKKAAPKIPQANLPAQSSNIIPADSTAPKKVPPLMNSSISNNLIDNFDLIQAHRSPKDPISATKPKVLDSPKSDIKVQLPIKENADSVKLQASPKANLSLLFEGTKLSSKASVAGNQSKNNKLISARLRKSKLEANSKSEIDFIKKNEKIQANFLEAKIPSTRIPSKNNSTIFNLSWSQPIKLFGQLISNNFNFYNIRNKGSENNDSIYSVPWLPTRKNLSTNIDPASSSDLSLNAKNVANSDVQFNHPLSSAAENIDIDHFDISESKNIKSDSSKILTQKTLAQNKIDNINVNLNQIDQDFEFDNKLDLLNDPRNIPDQTNQSTDFQQMASPTISPKIINSEISSFQTNTTEYHVDSPVHASDYISEHQFDDNISIKQNENNLTNTHNSHYSTQNENLEQTNSENEIDLNLEDFQKGGNVSSLDVPVSIQDIEDEQTYEYNSTNENNLITSIVPTGYVNQNLTDNFALDSNQNDMHLDSIEDNDTSEPTHVHTHFESKKKNSGIHVAEINNIHEESQNSLEKENLEMYSDNENIDMNSDHENIEMNSDHENITEIETKLKSTEFVERPDISQDKFMSSEIKNTNDFAIADSKNIELTFVESMDNIDYDDIKEAESDYDESTKEQNDQEILSDSNSISNQDSKDSNNSLPNFDDHSYAFNSETTNKKNSEIDVSGNSKRADSGRISLENIPFTLSHKNKSEFEVHLSPRSNIQKFNIWPTKDMYEVSQNGVLTSIFKRPSDKLAELQNQSEGSKLSQKKLKIDDYNSFSNCLTALSKKKRSDKDVSSNISRRARLLNSRPYLGIGYGDDCTIYEDIKLPYSSTHSVNDVSKKINNDSSVNEKDKTKTSKKSTTTPKSSKRKSVTAKVLMNIINEVPSNLETSKEMAASNFDSPNISDLAGNMIKKNGSNDIITSYTGKSNVSSDILKATKIDNMTEQGNTLRAPSSVYVEIGVPPATTPFKFIRKDAAQRRKASLFESISSSSISGFTNASANGNLLLPEPKLFNGNLSTNSSNIFSLQNGQQLYNTTNISQRPLTRQSLKLANQSSIKRHSSALAPPVNIDKNTLSHSITDPDKNLMVARNKKSRNTIFSYGDGGGMQSSESPFFNTMEIKRKSRSSDIGTKTIFDSTRAALSNSELNINDVHKQNINQLGNFKAGFNQVQSSSVNNSDVLPVNFTKKDYNLNSALSNNGQLAIGDRGLGKILEKNFGNPTANTGYQNLGINHTLQHSTIFDKSFSKSKLNADSINIDGANAIAKKSQKTDEITFLRSTVSNIDESELPQFDFKGITSKQNAKKVYTGLDMASLKSKADTSIQQKPFKFEFSKLKESTVHLLESPKYRGVYNSAKLDKESELPMFKFIL</sequence>
<gene>
    <name evidence="2" type="ORF">BB561_005784</name>
</gene>
<dbReference type="OrthoDB" id="5583207at2759"/>
<name>A0A2T9Y888_9FUNG</name>
<dbReference type="Proteomes" id="UP000245383">
    <property type="component" value="Unassembled WGS sequence"/>
</dbReference>
<keyword evidence="3" id="KW-1185">Reference proteome</keyword>
<comment type="caution">
    <text evidence="2">The sequence shown here is derived from an EMBL/GenBank/DDBJ whole genome shotgun (WGS) entry which is preliminary data.</text>
</comment>
<feature type="region of interest" description="Disordered" evidence="1">
    <location>
        <begin position="385"/>
        <end position="404"/>
    </location>
</feature>
<evidence type="ECO:0000256" key="1">
    <source>
        <dbReference type="SAM" id="MobiDB-lite"/>
    </source>
</evidence>
<organism evidence="2 3">
    <name type="scientific">Smittium simulii</name>
    <dbReference type="NCBI Taxonomy" id="133385"/>
    <lineage>
        <taxon>Eukaryota</taxon>
        <taxon>Fungi</taxon>
        <taxon>Fungi incertae sedis</taxon>
        <taxon>Zoopagomycota</taxon>
        <taxon>Kickxellomycotina</taxon>
        <taxon>Harpellomycetes</taxon>
        <taxon>Harpellales</taxon>
        <taxon>Legeriomycetaceae</taxon>
        <taxon>Smittium</taxon>
    </lineage>
</organism>